<accession>A0A0W0U8S3</accession>
<dbReference type="PATRIC" id="fig|453.4.peg.286"/>
<dbReference type="Pfam" id="PF15731">
    <property type="entry name" value="MqsA_antitoxin"/>
    <property type="match status" value="1"/>
</dbReference>
<dbReference type="InterPro" id="IPR001387">
    <property type="entry name" value="Cro/C1-type_HTH"/>
</dbReference>
<dbReference type="Gene3D" id="1.10.260.40">
    <property type="entry name" value="lambda repressor-like DNA-binding domains"/>
    <property type="match status" value="1"/>
</dbReference>
<dbReference type="EMBL" id="LNYB01000009">
    <property type="protein sequence ID" value="KTD04175.1"/>
    <property type="molecule type" value="Genomic_DNA"/>
</dbReference>
<dbReference type="STRING" id="453.Lfee_0263"/>
<dbReference type="InterPro" id="IPR032758">
    <property type="entry name" value="MqsA/HigA-2"/>
</dbReference>
<dbReference type="SMART" id="SM00530">
    <property type="entry name" value="HTH_XRE"/>
    <property type="match status" value="1"/>
</dbReference>
<feature type="domain" description="HTH cro/C1-type" evidence="1">
    <location>
        <begin position="19"/>
        <end position="72"/>
    </location>
</feature>
<keyword evidence="4" id="KW-1185">Reference proteome</keyword>
<dbReference type="RefSeq" id="WP_058443482.1">
    <property type="nucleotide sequence ID" value="NZ_CAAAHT010000023.1"/>
</dbReference>
<dbReference type="SUPFAM" id="SSF47413">
    <property type="entry name" value="lambda repressor-like DNA-binding domains"/>
    <property type="match status" value="1"/>
</dbReference>
<dbReference type="InterPro" id="IPR022452">
    <property type="entry name" value="MqsA"/>
</dbReference>
<dbReference type="PROSITE" id="PS50943">
    <property type="entry name" value="HTH_CROC1"/>
    <property type="match status" value="1"/>
</dbReference>
<gene>
    <name evidence="2" type="primary">mqsA</name>
    <name evidence="2" type="ORF">Lfee_0263</name>
    <name evidence="3" type="ORF">NCTC12022_01445</name>
</gene>
<evidence type="ECO:0000313" key="3">
    <source>
        <dbReference type="EMBL" id="SPX60713.1"/>
    </source>
</evidence>
<dbReference type="InterPro" id="IPR010982">
    <property type="entry name" value="Lambda_DNA-bd_dom_sf"/>
</dbReference>
<dbReference type="GO" id="GO:0003677">
    <property type="term" value="F:DNA binding"/>
    <property type="evidence" value="ECO:0007669"/>
    <property type="project" value="InterPro"/>
</dbReference>
<dbReference type="EMBL" id="UASS01000011">
    <property type="protein sequence ID" value="SPX60713.1"/>
    <property type="molecule type" value="Genomic_DNA"/>
</dbReference>
<sequence length="1353" mass="152091">MTASKEKQSKFIELTPEDIRLIRESLGLSQAEAGELIGGGPRAFSKYENGIIRPASSIQILLRLLKDDPSAINRIAGRKIVPIDNDSLLPFECSKEHIAALNPYKFTQLIRRLLNAEAHSNNIQKDGIHVASIITAPDGGEDARIEWSGGPEHTKYLPSRLCQFQLKATDINSKKAGKDVLTSAGNAQPMITSVLEAGGAYIMLCARACTKRKIQECQEEIITNLCAVGLNASNTNIKFLDADQIANWVNNYPSVATWVLEQTHTNIAGPFRTLEHWAGRYEYNSIWVTDSRLIEIQKRLQASISIPQSVIRIVGPSGIGKSRLVLEALGSFDLENEDNSSFQNLVLYGVESEIGSQIVKQIIQNLVDIGTRLVIVVDQCVEETHLDLVSIAKRSGSKISLVTIDYEIPNNYQFSNDIVLVGTANSLVIDGIIKNILPNLPAEDHQRLVKFSNGFPQIAQLIASTWNRNTSISSASDSILIEKIILGRNPHRPELLQIAAQLLSVFGLLGIKKPLDSDLKEIIVLAHNYTIDDLYVAFESLCNRQVAQQRGRLIILQPIPVALNLAEKQWNQWSQDNWDEVLTGSLNKILRKRAARQLALLNTTRIAKDVVKHVCRFDGPLYSLEKISLDGNMEVLSCLAEVDAEVVVTVLDNVINSLSLSEIQLIPIEVRRYLIWALEKIAFVENTFEDGANLLLKLALTENKFSGNDATTKFKSLFPVSLANTETGPELRLQFLDNILTSSDSKQLLLATEALLEGTKTDSLFRWIGPEIQGSRPVLKSWAPACSDEVLGYVKECANRVVRLAIRNDEIGERARSGLGSQFRIFILRGLIIEVEKWVDEVSKSHSYWPEALDSLNDALKYDLNTNDNENYTSVKNLTAKLAPSNINDRLRFLVTEMPWDYPANEKLDFEERSKRQIETIEQLVRDLMHHEVILLQFLPELSSGSQRMAVWFGRALAKYVQDSTLWERHIIGAIESVVPANRNFSLLAGYYATLAKKDPHAYEKFKQRASTSPDLAPGLPLVFCVAGICEHDIILICKLLKDLIIPSFAIHQWAYGGVLSKLSPKTVALLFDQLFKMDSQYYFVGLNLMSMYTHDQKVRLENLRPQLINAAEYLGQKLKTQSSFQRDSFEFIEMIKWLLLKGAQDTDAQVVAKTLAKHLVIKETGLIIDFIKPLLPILLADFSQIVWPIISKTIISDKINAWHLELALGSNLSFDNSHNPPILSLPKDMLYTWCHAHGSVGAAFIASIIPVLENQKSDISTKCEFHQITKWLIDEFGEYDDVLRALDKNMHTFSWSGAPINYYIRYEYPFTLIKNHPKGKVRQWVKRTLTNLKSQIDSESIREEEQGVAWDN</sequence>
<dbReference type="InterPro" id="IPR027417">
    <property type="entry name" value="P-loop_NTPase"/>
</dbReference>
<dbReference type="NCBIfam" id="TIGR03830">
    <property type="entry name" value="CxxCG_CxxCG_HTH"/>
    <property type="match status" value="1"/>
</dbReference>
<dbReference type="Proteomes" id="UP000054698">
    <property type="component" value="Unassembled WGS sequence"/>
</dbReference>
<evidence type="ECO:0000313" key="2">
    <source>
        <dbReference type="EMBL" id="KTD04175.1"/>
    </source>
</evidence>
<evidence type="ECO:0000313" key="5">
    <source>
        <dbReference type="Proteomes" id="UP000251942"/>
    </source>
</evidence>
<dbReference type="OrthoDB" id="7349669at2"/>
<proteinExistence type="predicted"/>
<evidence type="ECO:0000259" key="1">
    <source>
        <dbReference type="PROSITE" id="PS50943"/>
    </source>
</evidence>
<protein>
    <submittedName>
        <fullName evidence="2">Antitoxin MqsA</fullName>
    </submittedName>
</protein>
<evidence type="ECO:0000313" key="4">
    <source>
        <dbReference type="Proteomes" id="UP000054698"/>
    </source>
</evidence>
<reference evidence="3 5" key="2">
    <citation type="submission" date="2018-06" db="EMBL/GenBank/DDBJ databases">
        <authorList>
            <consortium name="Pathogen Informatics"/>
            <person name="Doyle S."/>
        </authorList>
    </citation>
    <scope>NUCLEOTIDE SEQUENCE [LARGE SCALE GENOMIC DNA]</scope>
    <source>
        <strain evidence="3 5">NCTC12022</strain>
    </source>
</reference>
<reference evidence="2 4" key="1">
    <citation type="submission" date="2015-11" db="EMBL/GenBank/DDBJ databases">
        <title>Genomic analysis of 38 Legionella species identifies large and diverse effector repertoires.</title>
        <authorList>
            <person name="Burstein D."/>
            <person name="Amaro F."/>
            <person name="Zusman T."/>
            <person name="Lifshitz Z."/>
            <person name="Cohen O."/>
            <person name="Gilbert J.A."/>
            <person name="Pupko T."/>
            <person name="Shuman H.A."/>
            <person name="Segal G."/>
        </authorList>
    </citation>
    <scope>NUCLEOTIDE SEQUENCE [LARGE SCALE GENOMIC DNA]</scope>
    <source>
        <strain evidence="2 4">WO-44C</strain>
    </source>
</reference>
<name>A0A0W0U8S3_9GAMM</name>
<dbReference type="SUPFAM" id="SSF52540">
    <property type="entry name" value="P-loop containing nucleoside triphosphate hydrolases"/>
    <property type="match status" value="1"/>
</dbReference>
<organism evidence="2 4">
    <name type="scientific">Legionella feeleii</name>
    <dbReference type="NCBI Taxonomy" id="453"/>
    <lineage>
        <taxon>Bacteria</taxon>
        <taxon>Pseudomonadati</taxon>
        <taxon>Pseudomonadota</taxon>
        <taxon>Gammaproteobacteria</taxon>
        <taxon>Legionellales</taxon>
        <taxon>Legionellaceae</taxon>
        <taxon>Legionella</taxon>
    </lineage>
</organism>
<dbReference type="Proteomes" id="UP000251942">
    <property type="component" value="Unassembled WGS sequence"/>
</dbReference>
<dbReference type="CDD" id="cd00093">
    <property type="entry name" value="HTH_XRE"/>
    <property type="match status" value="1"/>
</dbReference>